<dbReference type="Proteomes" id="UP000789390">
    <property type="component" value="Unassembled WGS sequence"/>
</dbReference>
<keyword evidence="3 10" id="KW-0732">Signal</keyword>
<reference evidence="13" key="1">
    <citation type="submission" date="2021-11" db="EMBL/GenBank/DDBJ databases">
        <authorList>
            <person name="Schell T."/>
        </authorList>
    </citation>
    <scope>NUCLEOTIDE SEQUENCE</scope>
    <source>
        <strain evidence="13">M5</strain>
    </source>
</reference>
<evidence type="ECO:0000256" key="9">
    <source>
        <dbReference type="SAM" id="Phobius"/>
    </source>
</evidence>
<gene>
    <name evidence="13" type="ORF">DGAL_LOCUS5625</name>
</gene>
<feature type="chain" id="PRO_5035295412" description="Transmembrane protein 87A" evidence="10">
    <location>
        <begin position="23"/>
        <end position="540"/>
    </location>
</feature>
<dbReference type="Pfam" id="PF21901">
    <property type="entry name" value="TMEM87A-B_GOLD"/>
    <property type="match status" value="1"/>
</dbReference>
<keyword evidence="14" id="KW-1185">Reference proteome</keyword>
<feature type="transmembrane region" description="Helical" evidence="9">
    <location>
        <begin position="385"/>
        <end position="404"/>
    </location>
</feature>
<dbReference type="PANTHER" id="PTHR21229">
    <property type="entry name" value="LUNG SEVEN TRANSMEMBRANE RECEPTOR"/>
    <property type="match status" value="1"/>
</dbReference>
<evidence type="ECO:0000313" key="13">
    <source>
        <dbReference type="EMBL" id="CAH0103091.1"/>
    </source>
</evidence>
<feature type="domain" description="GOST seven transmembrane" evidence="11">
    <location>
        <begin position="203"/>
        <end position="448"/>
    </location>
</feature>
<keyword evidence="2 9" id="KW-0812">Transmembrane</keyword>
<dbReference type="GO" id="GO:0000139">
    <property type="term" value="C:Golgi membrane"/>
    <property type="evidence" value="ECO:0007669"/>
    <property type="project" value="UniProtKB-SubCell"/>
</dbReference>
<feature type="transmembrane region" description="Helical" evidence="9">
    <location>
        <begin position="342"/>
        <end position="364"/>
    </location>
</feature>
<name>A0A8J2RIZ7_9CRUS</name>
<sequence>MENKNPLSFFYVLTFLVCGINSFPEKGRWTFDIDQDIQYVGVSKSMFAGTNITFKIKNCRSETSTSLSISWKLRHSPCWQEYLGLENIESDPGLLHGYYMNPHTIPEWLNYSAGEPVISQESTAPCDGSTITMPAVFQSIEKMHTKRSTNSEDPQYVVPKEGVYLFIITIKLKSLQGGNHTYKAQILIDMKSDVGYLSVIDWPLLPFYGTMCGLYTVMGILWLIISLCRLKDILRIQMWIGAVLFLGMLEMAVYLAEYESLNKTGELTAAAHYSAELLSCAKRSLARILVLIASMGFGIVKPRLGAMLQRIVGVGIVYMILSAVETYLILVQPKNDGSRNIYAASFLLALLDAAICFWIFLSLVQTTRTLRLRRNTVKLSLYNHFTNTLIFAVVSSLIFMLWSIYYHRMDTCLKDWKELWLDEAFWKLLFSLLLLVIMILWRPTNNNQRYAFTPLLDSGDETEEDDIMVNENLGMKMRVNRANNVNTPSPRASRDGQGSIEDDLKWVEENIPSSMVESGLPLLDSEEEIMTTRFELSKMQ</sequence>
<comment type="subcellular location">
    <subcellularLocation>
        <location evidence="1">Golgi apparatus membrane</location>
        <topology evidence="1">Multi-pass membrane protein</topology>
    </subcellularLocation>
</comment>
<evidence type="ECO:0000256" key="1">
    <source>
        <dbReference type="ARBA" id="ARBA00004653"/>
    </source>
</evidence>
<feature type="domain" description="TMEM87A/B GOLD" evidence="12">
    <location>
        <begin position="24"/>
        <end position="92"/>
    </location>
</feature>
<evidence type="ECO:0000256" key="3">
    <source>
        <dbReference type="ARBA" id="ARBA00022729"/>
    </source>
</evidence>
<evidence type="ECO:0000256" key="2">
    <source>
        <dbReference type="ARBA" id="ARBA00022692"/>
    </source>
</evidence>
<evidence type="ECO:0008006" key="15">
    <source>
        <dbReference type="Google" id="ProtNLM"/>
    </source>
</evidence>
<feature type="transmembrane region" description="Helical" evidence="9">
    <location>
        <begin position="236"/>
        <end position="256"/>
    </location>
</feature>
<proteinExistence type="inferred from homology"/>
<evidence type="ECO:0000256" key="4">
    <source>
        <dbReference type="ARBA" id="ARBA00022989"/>
    </source>
</evidence>
<comment type="similarity">
    <text evidence="8">Belongs to the LU7TM family. TMEM87 subfamily.</text>
</comment>
<keyword evidence="4 9" id="KW-1133">Transmembrane helix</keyword>
<dbReference type="Pfam" id="PF06814">
    <property type="entry name" value="GOST_TM"/>
    <property type="match status" value="1"/>
</dbReference>
<keyword evidence="5" id="KW-0333">Golgi apparatus</keyword>
<feature type="transmembrane region" description="Helical" evidence="9">
    <location>
        <begin position="205"/>
        <end position="224"/>
    </location>
</feature>
<feature type="signal peptide" evidence="10">
    <location>
        <begin position="1"/>
        <end position="22"/>
    </location>
</feature>
<dbReference type="InterPro" id="IPR053937">
    <property type="entry name" value="GOST_TM"/>
</dbReference>
<feature type="transmembrane region" description="Helical" evidence="9">
    <location>
        <begin position="312"/>
        <end position="330"/>
    </location>
</feature>
<dbReference type="GO" id="GO:0005829">
    <property type="term" value="C:cytosol"/>
    <property type="evidence" value="ECO:0007669"/>
    <property type="project" value="GOC"/>
</dbReference>
<evidence type="ECO:0000256" key="10">
    <source>
        <dbReference type="SAM" id="SignalP"/>
    </source>
</evidence>
<feature type="transmembrane region" description="Helical" evidence="9">
    <location>
        <begin position="284"/>
        <end position="300"/>
    </location>
</feature>
<evidence type="ECO:0000256" key="8">
    <source>
        <dbReference type="ARBA" id="ARBA00044946"/>
    </source>
</evidence>
<dbReference type="EMBL" id="CAKKLH010000101">
    <property type="protein sequence ID" value="CAH0103091.1"/>
    <property type="molecule type" value="Genomic_DNA"/>
</dbReference>
<keyword evidence="7" id="KW-0325">Glycoprotein</keyword>
<accession>A0A8J2RIZ7</accession>
<evidence type="ECO:0000256" key="6">
    <source>
        <dbReference type="ARBA" id="ARBA00023136"/>
    </source>
</evidence>
<comment type="caution">
    <text evidence="13">The sequence shown here is derived from an EMBL/GenBank/DDBJ whole genome shotgun (WGS) entry which is preliminary data.</text>
</comment>
<keyword evidence="6 9" id="KW-0472">Membrane</keyword>
<evidence type="ECO:0000259" key="12">
    <source>
        <dbReference type="Pfam" id="PF21901"/>
    </source>
</evidence>
<dbReference type="PANTHER" id="PTHR21229:SF1">
    <property type="entry name" value="GH17801P"/>
    <property type="match status" value="1"/>
</dbReference>
<dbReference type="InterPro" id="IPR009637">
    <property type="entry name" value="GPR107/GPR108-like"/>
</dbReference>
<evidence type="ECO:0000313" key="14">
    <source>
        <dbReference type="Proteomes" id="UP000789390"/>
    </source>
</evidence>
<evidence type="ECO:0000259" key="11">
    <source>
        <dbReference type="Pfam" id="PF06814"/>
    </source>
</evidence>
<dbReference type="AlphaFoldDB" id="A0A8J2RIZ7"/>
<organism evidence="13 14">
    <name type="scientific">Daphnia galeata</name>
    <dbReference type="NCBI Taxonomy" id="27404"/>
    <lineage>
        <taxon>Eukaryota</taxon>
        <taxon>Metazoa</taxon>
        <taxon>Ecdysozoa</taxon>
        <taxon>Arthropoda</taxon>
        <taxon>Crustacea</taxon>
        <taxon>Branchiopoda</taxon>
        <taxon>Diplostraca</taxon>
        <taxon>Cladocera</taxon>
        <taxon>Anomopoda</taxon>
        <taxon>Daphniidae</taxon>
        <taxon>Daphnia</taxon>
    </lineage>
</organism>
<dbReference type="GO" id="GO:0042147">
    <property type="term" value="P:retrograde transport, endosome to Golgi"/>
    <property type="evidence" value="ECO:0007669"/>
    <property type="project" value="TreeGrafter"/>
</dbReference>
<protein>
    <recommendedName>
        <fullName evidence="15">Transmembrane protein 87A</fullName>
    </recommendedName>
</protein>
<dbReference type="OrthoDB" id="19932at2759"/>
<feature type="transmembrane region" description="Helical" evidence="9">
    <location>
        <begin position="424"/>
        <end position="441"/>
    </location>
</feature>
<dbReference type="InterPro" id="IPR054101">
    <property type="entry name" value="TMEM87A/B_GOLD"/>
</dbReference>
<evidence type="ECO:0000256" key="5">
    <source>
        <dbReference type="ARBA" id="ARBA00023034"/>
    </source>
</evidence>
<evidence type="ECO:0000256" key="7">
    <source>
        <dbReference type="ARBA" id="ARBA00023180"/>
    </source>
</evidence>